<evidence type="ECO:0000313" key="2">
    <source>
        <dbReference type="EMBL" id="MFC5517626.1"/>
    </source>
</evidence>
<dbReference type="PANTHER" id="PTHR33221">
    <property type="entry name" value="WINGED HELIX-TURN-HELIX TRANSCRIPTIONAL REGULATOR, RRF2 FAMILY"/>
    <property type="match status" value="1"/>
</dbReference>
<proteinExistence type="predicted"/>
<dbReference type="PROSITE" id="PS51197">
    <property type="entry name" value="HTH_RRF2_2"/>
    <property type="match status" value="1"/>
</dbReference>
<sequence length="151" mass="16444">MHISAKSDYATRAMIEIAAANGVAIKCEAISRTQSIPLNFLVNILSDLRRGGLVNSQRGADGGYWLARPAETISVGEVIRVVEGEMVLVRGIEPQSLDYNDLARPLRDVWIAYRASVLKVLDTVSLAALASGELPETVLHFSRQPEAWRAG</sequence>
<dbReference type="NCBIfam" id="TIGR00738">
    <property type="entry name" value="rrf2_super"/>
    <property type="match status" value="1"/>
</dbReference>
<dbReference type="InterPro" id="IPR036390">
    <property type="entry name" value="WH_DNA-bd_sf"/>
</dbReference>
<dbReference type="SUPFAM" id="SSF46785">
    <property type="entry name" value="Winged helix' DNA-binding domain"/>
    <property type="match status" value="1"/>
</dbReference>
<comment type="caution">
    <text evidence="2">The sequence shown here is derived from an EMBL/GenBank/DDBJ whole genome shotgun (WGS) entry which is preliminary data.</text>
</comment>
<organism evidence="2 3">
    <name type="scientific">Kaistia terrae</name>
    <dbReference type="NCBI Taxonomy" id="537017"/>
    <lineage>
        <taxon>Bacteria</taxon>
        <taxon>Pseudomonadati</taxon>
        <taxon>Pseudomonadota</taxon>
        <taxon>Alphaproteobacteria</taxon>
        <taxon>Hyphomicrobiales</taxon>
        <taxon>Kaistiaceae</taxon>
        <taxon>Kaistia</taxon>
    </lineage>
</organism>
<gene>
    <name evidence="2" type="ORF">ACFPP9_17740</name>
</gene>
<dbReference type="Gene3D" id="1.10.10.10">
    <property type="entry name" value="Winged helix-like DNA-binding domain superfamily/Winged helix DNA-binding domain"/>
    <property type="match status" value="1"/>
</dbReference>
<name>A0ABW0PYD5_9HYPH</name>
<dbReference type="Pfam" id="PF02082">
    <property type="entry name" value="Rrf2"/>
    <property type="match status" value="1"/>
</dbReference>
<dbReference type="EMBL" id="JBHSML010000011">
    <property type="protein sequence ID" value="MFC5517626.1"/>
    <property type="molecule type" value="Genomic_DNA"/>
</dbReference>
<dbReference type="InterPro" id="IPR000944">
    <property type="entry name" value="Tscrpt_reg_Rrf2"/>
</dbReference>
<dbReference type="InterPro" id="IPR030489">
    <property type="entry name" value="TR_Rrf2-type_CS"/>
</dbReference>
<reference evidence="3" key="1">
    <citation type="journal article" date="2019" name="Int. J. Syst. Evol. Microbiol.">
        <title>The Global Catalogue of Microorganisms (GCM) 10K type strain sequencing project: providing services to taxonomists for standard genome sequencing and annotation.</title>
        <authorList>
            <consortium name="The Broad Institute Genomics Platform"/>
            <consortium name="The Broad Institute Genome Sequencing Center for Infectious Disease"/>
            <person name="Wu L."/>
            <person name="Ma J."/>
        </authorList>
    </citation>
    <scope>NUCLEOTIDE SEQUENCE [LARGE SCALE GENOMIC DNA]</scope>
    <source>
        <strain evidence="3">KACC 12633</strain>
    </source>
</reference>
<dbReference type="RefSeq" id="WP_266345680.1">
    <property type="nucleotide sequence ID" value="NZ_JAPKNH010000010.1"/>
</dbReference>
<accession>A0ABW0PYD5</accession>
<dbReference type="Proteomes" id="UP001596150">
    <property type="component" value="Unassembled WGS sequence"/>
</dbReference>
<evidence type="ECO:0000313" key="3">
    <source>
        <dbReference type="Proteomes" id="UP001596150"/>
    </source>
</evidence>
<dbReference type="InterPro" id="IPR036388">
    <property type="entry name" value="WH-like_DNA-bd_sf"/>
</dbReference>
<keyword evidence="3" id="KW-1185">Reference proteome</keyword>
<dbReference type="PROSITE" id="PS01332">
    <property type="entry name" value="HTH_RRF2_1"/>
    <property type="match status" value="1"/>
</dbReference>
<evidence type="ECO:0000256" key="1">
    <source>
        <dbReference type="ARBA" id="ARBA00023125"/>
    </source>
</evidence>
<dbReference type="PANTHER" id="PTHR33221:SF5">
    <property type="entry name" value="HTH-TYPE TRANSCRIPTIONAL REGULATOR ISCR"/>
    <property type="match status" value="1"/>
</dbReference>
<keyword evidence="1" id="KW-0238">DNA-binding</keyword>
<protein>
    <submittedName>
        <fullName evidence="2">RrF2 family transcriptional regulator</fullName>
    </submittedName>
</protein>